<protein>
    <submittedName>
        <fullName evidence="1">Uncharacterized protein</fullName>
    </submittedName>
</protein>
<keyword evidence="2" id="KW-1185">Reference proteome</keyword>
<comment type="caution">
    <text evidence="1">The sequence shown here is derived from an EMBL/GenBank/DDBJ whole genome shotgun (WGS) entry which is preliminary data.</text>
</comment>
<proteinExistence type="predicted"/>
<dbReference type="EMBL" id="JAWWNJ010000018">
    <property type="protein sequence ID" value="KAK7036832.1"/>
    <property type="molecule type" value="Genomic_DNA"/>
</dbReference>
<organism evidence="1 2">
    <name type="scientific">Favolaschia claudopus</name>
    <dbReference type="NCBI Taxonomy" id="2862362"/>
    <lineage>
        <taxon>Eukaryota</taxon>
        <taxon>Fungi</taxon>
        <taxon>Dikarya</taxon>
        <taxon>Basidiomycota</taxon>
        <taxon>Agaricomycotina</taxon>
        <taxon>Agaricomycetes</taxon>
        <taxon>Agaricomycetidae</taxon>
        <taxon>Agaricales</taxon>
        <taxon>Marasmiineae</taxon>
        <taxon>Mycenaceae</taxon>
        <taxon>Favolaschia</taxon>
    </lineage>
</organism>
<dbReference type="Proteomes" id="UP001362999">
    <property type="component" value="Unassembled WGS sequence"/>
</dbReference>
<name>A0AAW0CDX1_9AGAR</name>
<evidence type="ECO:0000313" key="1">
    <source>
        <dbReference type="EMBL" id="KAK7036832.1"/>
    </source>
</evidence>
<sequence>MHRGRQLVTGPALLGMSATIIVEFRSVHLTSSDANYFTRRICAHVRRVTLDPCLVFDSDDNLQFKPEE</sequence>
<evidence type="ECO:0000313" key="2">
    <source>
        <dbReference type="Proteomes" id="UP001362999"/>
    </source>
</evidence>
<accession>A0AAW0CDX1</accession>
<gene>
    <name evidence="1" type="ORF">R3P38DRAFT_3182794</name>
</gene>
<dbReference type="AlphaFoldDB" id="A0AAW0CDX1"/>
<reference evidence="1 2" key="1">
    <citation type="journal article" date="2024" name="J Genomics">
        <title>Draft genome sequencing and assembly of Favolaschia claudopus CIRM-BRFM 2984 isolated from oak limbs.</title>
        <authorList>
            <person name="Navarro D."/>
            <person name="Drula E."/>
            <person name="Chaduli D."/>
            <person name="Cazenave R."/>
            <person name="Ahrendt S."/>
            <person name="Wang J."/>
            <person name="Lipzen A."/>
            <person name="Daum C."/>
            <person name="Barry K."/>
            <person name="Grigoriev I.V."/>
            <person name="Favel A."/>
            <person name="Rosso M.N."/>
            <person name="Martin F."/>
        </authorList>
    </citation>
    <scope>NUCLEOTIDE SEQUENCE [LARGE SCALE GENOMIC DNA]</scope>
    <source>
        <strain evidence="1 2">CIRM-BRFM 2984</strain>
    </source>
</reference>